<evidence type="ECO:0000313" key="1">
    <source>
        <dbReference type="EMBL" id="MFD1948392.1"/>
    </source>
</evidence>
<sequence>MATAALVAAGAGVAVASGSPPLTATGPTAVDGTDGTGVFRIGDRTVRQVRYDDRGTLRYTFELHNDGRLPLQVVGLASDQADPRLFDLTALTPVTVAGGEAEVVTLSLAMNGCEALSSRSGSFVGEVVVTTRRAGMIEDDVVVALPEEIHTGSPREAFCPRSTATSRPQG</sequence>
<gene>
    <name evidence="1" type="ORF">ACFSDE_16435</name>
</gene>
<accession>A0ABW4TP36</accession>
<dbReference type="Proteomes" id="UP001597351">
    <property type="component" value="Unassembled WGS sequence"/>
</dbReference>
<evidence type="ECO:0000313" key="2">
    <source>
        <dbReference type="Proteomes" id="UP001597351"/>
    </source>
</evidence>
<organism evidence="1 2">
    <name type="scientific">Nocardioides aestuarii</name>
    <dbReference type="NCBI Taxonomy" id="252231"/>
    <lineage>
        <taxon>Bacteria</taxon>
        <taxon>Bacillati</taxon>
        <taxon>Actinomycetota</taxon>
        <taxon>Actinomycetes</taxon>
        <taxon>Propionibacteriales</taxon>
        <taxon>Nocardioidaceae</taxon>
        <taxon>Nocardioides</taxon>
    </lineage>
</organism>
<name>A0ABW4TP36_9ACTN</name>
<proteinExistence type="predicted"/>
<keyword evidence="2" id="KW-1185">Reference proteome</keyword>
<reference evidence="2" key="1">
    <citation type="journal article" date="2019" name="Int. J. Syst. Evol. Microbiol.">
        <title>The Global Catalogue of Microorganisms (GCM) 10K type strain sequencing project: providing services to taxonomists for standard genome sequencing and annotation.</title>
        <authorList>
            <consortium name="The Broad Institute Genomics Platform"/>
            <consortium name="The Broad Institute Genome Sequencing Center for Infectious Disease"/>
            <person name="Wu L."/>
            <person name="Ma J."/>
        </authorList>
    </citation>
    <scope>NUCLEOTIDE SEQUENCE [LARGE SCALE GENOMIC DNA]</scope>
    <source>
        <strain evidence="2">CGMCC 1.12477</strain>
    </source>
</reference>
<comment type="caution">
    <text evidence="1">The sequence shown here is derived from an EMBL/GenBank/DDBJ whole genome shotgun (WGS) entry which is preliminary data.</text>
</comment>
<protein>
    <submittedName>
        <fullName evidence="1">Uncharacterized protein</fullName>
    </submittedName>
</protein>
<dbReference type="RefSeq" id="WP_343920400.1">
    <property type="nucleotide sequence ID" value="NZ_BAAAJT010000002.1"/>
</dbReference>
<dbReference type="EMBL" id="JBHUGD010000003">
    <property type="protein sequence ID" value="MFD1948392.1"/>
    <property type="molecule type" value="Genomic_DNA"/>
</dbReference>